<evidence type="ECO:0000313" key="1">
    <source>
        <dbReference type="EMBL" id="SVD26243.1"/>
    </source>
</evidence>
<name>A0A382TW72_9ZZZZ</name>
<protein>
    <submittedName>
        <fullName evidence="1">Uncharacterized protein</fullName>
    </submittedName>
</protein>
<sequence>MSLLLPAQVSAQPEVYLETNAVTANRGDTIEIWANFNNNSTQTRTIYFDF</sequence>
<reference evidence="1" key="1">
    <citation type="submission" date="2018-05" db="EMBL/GenBank/DDBJ databases">
        <authorList>
            <person name="Lanie J.A."/>
            <person name="Ng W.-L."/>
            <person name="Kazmierczak K.M."/>
            <person name="Andrzejewski T.M."/>
            <person name="Davidsen T.M."/>
            <person name="Wayne K.J."/>
            <person name="Tettelin H."/>
            <person name="Glass J.I."/>
            <person name="Rusch D."/>
            <person name="Podicherti R."/>
            <person name="Tsui H.-C.T."/>
            <person name="Winkler M.E."/>
        </authorList>
    </citation>
    <scope>NUCLEOTIDE SEQUENCE</scope>
</reference>
<dbReference type="EMBL" id="UINC01139603">
    <property type="protein sequence ID" value="SVD26243.1"/>
    <property type="molecule type" value="Genomic_DNA"/>
</dbReference>
<organism evidence="1">
    <name type="scientific">marine metagenome</name>
    <dbReference type="NCBI Taxonomy" id="408172"/>
    <lineage>
        <taxon>unclassified sequences</taxon>
        <taxon>metagenomes</taxon>
        <taxon>ecological metagenomes</taxon>
    </lineage>
</organism>
<gene>
    <name evidence="1" type="ORF">METZ01_LOCUS379097</name>
</gene>
<accession>A0A382TW72</accession>
<dbReference type="AlphaFoldDB" id="A0A382TW72"/>
<feature type="non-terminal residue" evidence="1">
    <location>
        <position position="50"/>
    </location>
</feature>
<proteinExistence type="predicted"/>